<dbReference type="PANTHER" id="PTHR11439">
    <property type="entry name" value="GAG-POL-RELATED RETROTRANSPOSON"/>
    <property type="match status" value="1"/>
</dbReference>
<reference evidence="3 4" key="1">
    <citation type="submission" date="2024-04" db="EMBL/GenBank/DDBJ databases">
        <authorList>
            <person name="Fracassetti M."/>
        </authorList>
    </citation>
    <scope>NUCLEOTIDE SEQUENCE [LARGE SCALE GENOMIC DNA]</scope>
</reference>
<evidence type="ECO:0000313" key="4">
    <source>
        <dbReference type="Proteomes" id="UP001497516"/>
    </source>
</evidence>
<feature type="region of interest" description="Disordered" evidence="1">
    <location>
        <begin position="1"/>
        <end position="26"/>
    </location>
</feature>
<protein>
    <recommendedName>
        <fullName evidence="2">Reverse transcriptase Ty1/copia-type domain-containing protein</fullName>
    </recommendedName>
</protein>
<dbReference type="AlphaFoldDB" id="A0AAV2CHC4"/>
<organism evidence="3 4">
    <name type="scientific">Linum trigynum</name>
    <dbReference type="NCBI Taxonomy" id="586398"/>
    <lineage>
        <taxon>Eukaryota</taxon>
        <taxon>Viridiplantae</taxon>
        <taxon>Streptophyta</taxon>
        <taxon>Embryophyta</taxon>
        <taxon>Tracheophyta</taxon>
        <taxon>Spermatophyta</taxon>
        <taxon>Magnoliopsida</taxon>
        <taxon>eudicotyledons</taxon>
        <taxon>Gunneridae</taxon>
        <taxon>Pentapetalae</taxon>
        <taxon>rosids</taxon>
        <taxon>fabids</taxon>
        <taxon>Malpighiales</taxon>
        <taxon>Linaceae</taxon>
        <taxon>Linum</taxon>
    </lineage>
</organism>
<evidence type="ECO:0000259" key="2">
    <source>
        <dbReference type="Pfam" id="PF07727"/>
    </source>
</evidence>
<dbReference type="SUPFAM" id="SSF56672">
    <property type="entry name" value="DNA/RNA polymerases"/>
    <property type="match status" value="1"/>
</dbReference>
<dbReference type="Pfam" id="PF07727">
    <property type="entry name" value="RVT_2"/>
    <property type="match status" value="1"/>
</dbReference>
<name>A0AAV2CHC4_9ROSI</name>
<feature type="compositionally biased region" description="Polar residues" evidence="1">
    <location>
        <begin position="10"/>
        <end position="19"/>
    </location>
</feature>
<proteinExistence type="predicted"/>
<keyword evidence="4" id="KW-1185">Reference proteome</keyword>
<feature type="domain" description="Reverse transcriptase Ty1/copia-type" evidence="2">
    <location>
        <begin position="67"/>
        <end position="310"/>
    </location>
</feature>
<dbReference type="InterPro" id="IPR013103">
    <property type="entry name" value="RVT_2"/>
</dbReference>
<dbReference type="Proteomes" id="UP001497516">
    <property type="component" value="Chromosome 1"/>
</dbReference>
<sequence>MDPPPPPTQQLPRVSTRSNKGVPPPSHQDYVAHGVDTLIVPTTFKQARGNPIWDRAMQEEFGALEANRTWSVVDRPDPCPPTIGCRWVYAIKVLPDGTIERNKARLVALGYTQEHGVDYNETFAPVAKMSTVRTLLAVAALHNWPLYQLDVKNAFLHGDLEAVIYMERPPGYTVGREDQICLLHRSLYGLKQAPRAWFEKFQATIVQLGFHQSLNDPSLFTKVTPAGIVVLLLYVDDMVITGSDPQGISMLKDGLKQAFRIKDLGNLSYFLGLEVSRNDQGILLSQRKYISDLLGEQNFDNCKPVRTPMEINLKLQKDSGERLKDGSQYRSIVGSLIYLSATRPDISYAVQMVSQFMSEPCVDHLAAFHRILRYLQGTQEVGILFPSTGSPTITAYSDSDFAGCIDTRRSTSGWCVQFGSAYISWRCKKQDKVSKSSTEAEYRAMSEVGSEMVWLRRLLSDFGIACSPPMALHVDNTSVIRIAENPVLHDRTKHIEIHVHYIRDLVWDGTLSLHHIQTEEQVADMFTKAFSTSRHWYLGNKLMMRDRHQFGGGC</sequence>
<dbReference type="PANTHER" id="PTHR11439:SF497">
    <property type="entry name" value="CYSTEINE-RICH RLK (RECEPTOR-LIKE PROTEIN KINASE) 8"/>
    <property type="match status" value="1"/>
</dbReference>
<accession>A0AAV2CHC4</accession>
<evidence type="ECO:0000256" key="1">
    <source>
        <dbReference type="SAM" id="MobiDB-lite"/>
    </source>
</evidence>
<evidence type="ECO:0000313" key="3">
    <source>
        <dbReference type="EMBL" id="CAL1355845.1"/>
    </source>
</evidence>
<dbReference type="InterPro" id="IPR043502">
    <property type="entry name" value="DNA/RNA_pol_sf"/>
</dbReference>
<dbReference type="CDD" id="cd09272">
    <property type="entry name" value="RNase_HI_RT_Ty1"/>
    <property type="match status" value="1"/>
</dbReference>
<dbReference type="EMBL" id="OZ034813">
    <property type="protein sequence ID" value="CAL1355845.1"/>
    <property type="molecule type" value="Genomic_DNA"/>
</dbReference>
<gene>
    <name evidence="3" type="ORF">LTRI10_LOCUS3577</name>
</gene>